<evidence type="ECO:0000313" key="9">
    <source>
        <dbReference type="Proteomes" id="UP000183987"/>
    </source>
</evidence>
<dbReference type="EMBL" id="FQUE01000004">
    <property type="protein sequence ID" value="SHF20785.1"/>
    <property type="molecule type" value="Genomic_DNA"/>
</dbReference>
<dbReference type="InterPro" id="IPR036837">
    <property type="entry name" value="Cation_efflux_CTD_sf"/>
</dbReference>
<name>A0A1M4ZS88_LOKAT</name>
<dbReference type="GO" id="GO:0008324">
    <property type="term" value="F:monoatomic cation transmembrane transporter activity"/>
    <property type="evidence" value="ECO:0007669"/>
    <property type="project" value="InterPro"/>
</dbReference>
<keyword evidence="3 6" id="KW-0812">Transmembrane</keyword>
<evidence type="ECO:0000259" key="7">
    <source>
        <dbReference type="Pfam" id="PF01545"/>
    </source>
</evidence>
<feature type="transmembrane region" description="Helical" evidence="6">
    <location>
        <begin position="165"/>
        <end position="187"/>
    </location>
</feature>
<evidence type="ECO:0000256" key="4">
    <source>
        <dbReference type="ARBA" id="ARBA00022989"/>
    </source>
</evidence>
<dbReference type="STRING" id="366533.SAMN05444339_104100"/>
<feature type="transmembrane region" description="Helical" evidence="6">
    <location>
        <begin position="199"/>
        <end position="218"/>
    </location>
</feature>
<dbReference type="RefSeq" id="WP_072857147.1">
    <property type="nucleotide sequence ID" value="NZ_FQUE01000004.1"/>
</dbReference>
<organism evidence="8 9">
    <name type="scientific">Loktanella atrilutea</name>
    <dbReference type="NCBI Taxonomy" id="366533"/>
    <lineage>
        <taxon>Bacteria</taxon>
        <taxon>Pseudomonadati</taxon>
        <taxon>Pseudomonadota</taxon>
        <taxon>Alphaproteobacteria</taxon>
        <taxon>Rhodobacterales</taxon>
        <taxon>Roseobacteraceae</taxon>
        <taxon>Loktanella</taxon>
    </lineage>
</organism>
<protein>
    <submittedName>
        <fullName evidence="8">Cation diffusion facilitator family transporter</fullName>
    </submittedName>
</protein>
<comment type="subcellular location">
    <subcellularLocation>
        <location evidence="1">Membrane</location>
        <topology evidence="1">Multi-pass membrane protein</topology>
    </subcellularLocation>
</comment>
<feature type="transmembrane region" description="Helical" evidence="6">
    <location>
        <begin position="15"/>
        <end position="35"/>
    </location>
</feature>
<feature type="transmembrane region" description="Helical" evidence="6">
    <location>
        <begin position="121"/>
        <end position="144"/>
    </location>
</feature>
<dbReference type="InterPro" id="IPR040177">
    <property type="entry name" value="SLC30A9"/>
</dbReference>
<keyword evidence="5 6" id="KW-0472">Membrane</keyword>
<dbReference type="SUPFAM" id="SSF160240">
    <property type="entry name" value="Cation efflux protein cytoplasmic domain-like"/>
    <property type="match status" value="1"/>
</dbReference>
<dbReference type="InterPro" id="IPR002524">
    <property type="entry name" value="Cation_efflux"/>
</dbReference>
<accession>A0A1M4ZS88</accession>
<dbReference type="Proteomes" id="UP000183987">
    <property type="component" value="Unassembled WGS sequence"/>
</dbReference>
<evidence type="ECO:0000313" key="8">
    <source>
        <dbReference type="EMBL" id="SHF20785.1"/>
    </source>
</evidence>
<dbReference type="GO" id="GO:0016020">
    <property type="term" value="C:membrane"/>
    <property type="evidence" value="ECO:0007669"/>
    <property type="project" value="UniProtKB-SubCell"/>
</dbReference>
<evidence type="ECO:0000256" key="6">
    <source>
        <dbReference type="SAM" id="Phobius"/>
    </source>
</evidence>
<dbReference type="OrthoDB" id="9806522at2"/>
<keyword evidence="4 6" id="KW-1133">Transmembrane helix</keyword>
<dbReference type="SUPFAM" id="SSF161111">
    <property type="entry name" value="Cation efflux protein transmembrane domain-like"/>
    <property type="match status" value="1"/>
</dbReference>
<proteinExistence type="predicted"/>
<keyword evidence="2" id="KW-0813">Transport</keyword>
<feature type="transmembrane region" description="Helical" evidence="6">
    <location>
        <begin position="81"/>
        <end position="101"/>
    </location>
</feature>
<keyword evidence="9" id="KW-1185">Reference proteome</keyword>
<dbReference type="Pfam" id="PF01545">
    <property type="entry name" value="Cation_efflux"/>
    <property type="match status" value="1"/>
</dbReference>
<evidence type="ECO:0000256" key="5">
    <source>
        <dbReference type="ARBA" id="ARBA00023136"/>
    </source>
</evidence>
<dbReference type="Gene3D" id="1.20.1510.10">
    <property type="entry name" value="Cation efflux protein transmembrane domain"/>
    <property type="match status" value="1"/>
</dbReference>
<evidence type="ECO:0000256" key="1">
    <source>
        <dbReference type="ARBA" id="ARBA00004141"/>
    </source>
</evidence>
<dbReference type="InterPro" id="IPR058533">
    <property type="entry name" value="Cation_efflux_TM"/>
</dbReference>
<sequence length="324" mass="34789">MSENASHQDGGKATVYAALFANLGIAVTKFIAAAFSGSSAMLAEGIHSTVDTANEGFLLLGMSKGNKPADRDHPFGYGGEVFFWSFIVAVLIFALGAGLSIYEGVRAILHGGHEAEGVPWIPLTVLGVSLCFEGYSLSVAIREFMKGRAHRGLIRDLRDMKDPSIFVVLAEDTAACLGLVIAAAGLALSWLTHDPLYDASASIVIGVVLGITAILLAIEVKGLLIGEAAAPEMTDRIREMVQKIPEIQHINEIRSLHLGPHQVLLTLSIDFADDVLSQRIEAIVTDLDHDIRQAFSIVHSVFLEVQSRDGHRRIAEEVRDTASA</sequence>
<dbReference type="AlphaFoldDB" id="A0A1M4ZS88"/>
<dbReference type="GO" id="GO:0006829">
    <property type="term" value="P:zinc ion transport"/>
    <property type="evidence" value="ECO:0007669"/>
    <property type="project" value="InterPro"/>
</dbReference>
<evidence type="ECO:0000256" key="3">
    <source>
        <dbReference type="ARBA" id="ARBA00022692"/>
    </source>
</evidence>
<dbReference type="InterPro" id="IPR027469">
    <property type="entry name" value="Cation_efflux_TMD_sf"/>
</dbReference>
<dbReference type="PANTHER" id="PTHR13414">
    <property type="entry name" value="HUEL-CATION TRANSPORTER"/>
    <property type="match status" value="1"/>
</dbReference>
<dbReference type="PANTHER" id="PTHR13414:SF9">
    <property type="entry name" value="PROTON-COUPLED ZINC ANTIPORTER SLC30A9, MITOCHONDRIAL"/>
    <property type="match status" value="1"/>
</dbReference>
<dbReference type="Gene3D" id="3.30.70.1350">
    <property type="entry name" value="Cation efflux protein, cytoplasmic domain"/>
    <property type="match status" value="1"/>
</dbReference>
<gene>
    <name evidence="8" type="ORF">SAMN05444339_104100</name>
</gene>
<dbReference type="NCBIfam" id="TIGR01297">
    <property type="entry name" value="CDF"/>
    <property type="match status" value="1"/>
</dbReference>
<feature type="domain" description="Cation efflux protein transmembrane" evidence="7">
    <location>
        <begin position="16"/>
        <end position="220"/>
    </location>
</feature>
<reference evidence="9" key="1">
    <citation type="submission" date="2016-11" db="EMBL/GenBank/DDBJ databases">
        <authorList>
            <person name="Varghese N."/>
            <person name="Submissions S."/>
        </authorList>
    </citation>
    <scope>NUCLEOTIDE SEQUENCE [LARGE SCALE GENOMIC DNA]</scope>
    <source>
        <strain evidence="9">DSM 29326</strain>
    </source>
</reference>
<evidence type="ECO:0000256" key="2">
    <source>
        <dbReference type="ARBA" id="ARBA00022448"/>
    </source>
</evidence>